<dbReference type="InterPro" id="IPR038152">
    <property type="entry name" value="Carbam_trans_C_sf"/>
</dbReference>
<protein>
    <submittedName>
        <fullName evidence="4">Carbamoyltransferase</fullName>
    </submittedName>
</protein>
<dbReference type="Proteomes" id="UP000006528">
    <property type="component" value="Segment"/>
</dbReference>
<feature type="domain" description="Carbamoyltransferase C-terminal" evidence="3">
    <location>
        <begin position="375"/>
        <end position="536"/>
    </location>
</feature>
<dbReference type="GeneID" id="10327674"/>
<sequence>MYQESRNPMRNLGISRVHNSSTTLLQNGEIVYHLENERLSNRKYDAFPFQCLTDLDTLNLDNICIAGVGKLTPADCFIDDDPYSLYVKTKENKYDTEVHDLSLSHHKLHAAHAFYNSGFDEAICIVKDGMGSDVPLVGDMFQSGTYGRELSTTFWATYPADFTVVDRHVAVPFESNHKFGVTHISNNLGEGMAFQKTSMAFGFHELDAGKVMGLASYGEELPISIYDNGLIDNQLFYIGKDLHDTGLNFLLGDFNSKADFAFTLQKQTQEHVAQYILNQIEQTGCKNVCLSGGFFLNCVANYYYLSVLPSDVNLYIEPVSSDAGTSIGAAKLIHHELTGDKTKRPLNSLYLGPVQDNFTRLYMESTRPTTPFEVADMIADGKIIAIYQGRSEAGPRALGNRSILFDPRNGAAKEIVNRVKRREEFRPFAATVMKEYANDYFDMRGLDESPYMMYAVNVTSDDIPGVTHVDYTCRVQTVTANQNYHYYQLIKCFHEKTGVPILFNTSFNLAGECIVETPVDAIETMKRSKIDAIYFAELGCLVSNNNNTTTTITT</sequence>
<dbReference type="KEGG" id="vg:10327674"/>
<dbReference type="Pfam" id="PF02543">
    <property type="entry name" value="Carbam_trans_N"/>
    <property type="match status" value="1"/>
</dbReference>
<dbReference type="Pfam" id="PF16861">
    <property type="entry name" value="Carbam_trans_C"/>
    <property type="match status" value="1"/>
</dbReference>
<gene>
    <name evidence="4" type="ORF">PRSM4_047</name>
</gene>
<dbReference type="RefSeq" id="YP_004323176.1">
    <property type="nucleotide sequence ID" value="NC_015283.1"/>
</dbReference>
<evidence type="ECO:0000259" key="3">
    <source>
        <dbReference type="Pfam" id="PF16861"/>
    </source>
</evidence>
<dbReference type="CDD" id="cd24033">
    <property type="entry name" value="ASKHA_NBD_NodU_CmcH-like_N"/>
    <property type="match status" value="1"/>
</dbReference>
<proteinExistence type="inferred from homology"/>
<evidence type="ECO:0000313" key="5">
    <source>
        <dbReference type="Proteomes" id="UP000006528"/>
    </source>
</evidence>
<reference evidence="4 5" key="1">
    <citation type="journal article" date="2010" name="Environ. Microbiol.">
        <title>Genomic analysis of oceanic cyanobacterial myoviruses compared with T4-like myoviruses from diverse hosts and environments.</title>
        <authorList>
            <person name="Sullivan M.B."/>
            <person name="Huang K.H."/>
            <person name="Ignacio-Espinoza J.C."/>
            <person name="Berlin A.M."/>
            <person name="Kelly L."/>
            <person name="Weigele P.R."/>
            <person name="DeFrancesco A.S."/>
            <person name="Kern S.E."/>
            <person name="Thompson L.R."/>
            <person name="Young S."/>
            <person name="Yandava C."/>
            <person name="Fu R."/>
            <person name="Krastins B."/>
            <person name="Chase M."/>
            <person name="Sarracino D."/>
            <person name="Osburne M.S."/>
            <person name="Henn M.R."/>
            <person name="Chisholm S.W."/>
        </authorList>
    </citation>
    <scope>NUCLEOTIDE SEQUENCE [LARGE SCALE GENOMIC DNA]</scope>
    <source>
        <strain evidence="4">9303-10a</strain>
    </source>
</reference>
<evidence type="ECO:0000259" key="2">
    <source>
        <dbReference type="Pfam" id="PF02543"/>
    </source>
</evidence>
<feature type="domain" description="Carbamoyltransferase" evidence="2">
    <location>
        <begin position="100"/>
        <end position="330"/>
    </location>
</feature>
<dbReference type="OrthoDB" id="3239at10239"/>
<dbReference type="Gene3D" id="3.90.870.20">
    <property type="entry name" value="Carbamoyltransferase, C-terminal domain"/>
    <property type="match status" value="1"/>
</dbReference>
<evidence type="ECO:0000256" key="1">
    <source>
        <dbReference type="ARBA" id="ARBA00006129"/>
    </source>
</evidence>
<dbReference type="EMBL" id="GU071099">
    <property type="protein sequence ID" value="ADO98431.1"/>
    <property type="molecule type" value="Genomic_DNA"/>
</dbReference>
<dbReference type="PANTHER" id="PTHR34847:SF1">
    <property type="entry name" value="NODULATION PROTEIN U"/>
    <property type="match status" value="1"/>
</dbReference>
<keyword evidence="4" id="KW-0808">Transferase</keyword>
<dbReference type="PANTHER" id="PTHR34847">
    <property type="entry name" value="NODULATION PROTEIN U"/>
    <property type="match status" value="1"/>
</dbReference>
<name>E3SLT3_9CAUD</name>
<dbReference type="InterPro" id="IPR031730">
    <property type="entry name" value="Carbam_trans_C"/>
</dbReference>
<dbReference type="Gene3D" id="3.30.420.40">
    <property type="match status" value="1"/>
</dbReference>
<comment type="similarity">
    <text evidence="1">Belongs to the NodU/CmcH family.</text>
</comment>
<dbReference type="GO" id="GO:0016740">
    <property type="term" value="F:transferase activity"/>
    <property type="evidence" value="ECO:0007669"/>
    <property type="project" value="UniProtKB-KW"/>
</dbReference>
<dbReference type="InterPro" id="IPR051338">
    <property type="entry name" value="NodU/CmcH_Carbamoyltrnsfr"/>
</dbReference>
<dbReference type="InterPro" id="IPR003696">
    <property type="entry name" value="Carbtransf_dom"/>
</dbReference>
<evidence type="ECO:0000313" key="4">
    <source>
        <dbReference type="EMBL" id="ADO98431.1"/>
    </source>
</evidence>
<organism evidence="4 5">
    <name type="scientific">Prochlorococcus phage P-RSM4</name>
    <dbReference type="NCBI Taxonomy" id="444862"/>
    <lineage>
        <taxon>Viruses</taxon>
        <taxon>Duplodnaviria</taxon>
        <taxon>Heunggongvirae</taxon>
        <taxon>Uroviricota</taxon>
        <taxon>Caudoviricetes</taxon>
        <taxon>Pantevenvirales</taxon>
        <taxon>Kyanoviridae</taxon>
        <taxon>Thaumasvirus</taxon>
        <taxon>Thaumasvirus stim4</taxon>
    </lineage>
</organism>
<accession>E3SLT3</accession>